<dbReference type="EMBL" id="CAUYUJ010006395">
    <property type="protein sequence ID" value="CAK0817238.1"/>
    <property type="molecule type" value="Genomic_DNA"/>
</dbReference>
<feature type="compositionally biased region" description="Gly residues" evidence="1">
    <location>
        <begin position="200"/>
        <end position="212"/>
    </location>
</feature>
<evidence type="ECO:0000313" key="3">
    <source>
        <dbReference type="Proteomes" id="UP001189429"/>
    </source>
</evidence>
<comment type="caution">
    <text evidence="2">The sequence shown here is derived from an EMBL/GenBank/DDBJ whole genome shotgun (WGS) entry which is preliminary data.</text>
</comment>
<evidence type="ECO:0000256" key="1">
    <source>
        <dbReference type="SAM" id="MobiDB-lite"/>
    </source>
</evidence>
<protein>
    <submittedName>
        <fullName evidence="2">Uncharacterized protein</fullName>
    </submittedName>
</protein>
<feature type="region of interest" description="Disordered" evidence="1">
    <location>
        <begin position="104"/>
        <end position="151"/>
    </location>
</feature>
<evidence type="ECO:0000313" key="2">
    <source>
        <dbReference type="EMBL" id="CAK0817238.1"/>
    </source>
</evidence>
<keyword evidence="3" id="KW-1185">Reference proteome</keyword>
<dbReference type="Proteomes" id="UP001189429">
    <property type="component" value="Unassembled WGS sequence"/>
</dbReference>
<organism evidence="2 3">
    <name type="scientific">Prorocentrum cordatum</name>
    <dbReference type="NCBI Taxonomy" id="2364126"/>
    <lineage>
        <taxon>Eukaryota</taxon>
        <taxon>Sar</taxon>
        <taxon>Alveolata</taxon>
        <taxon>Dinophyceae</taxon>
        <taxon>Prorocentrales</taxon>
        <taxon>Prorocentraceae</taxon>
        <taxon>Prorocentrum</taxon>
    </lineage>
</organism>
<feature type="non-terminal residue" evidence="2">
    <location>
        <position position="1"/>
    </location>
</feature>
<gene>
    <name evidence="2" type="ORF">PCOR1329_LOCUS19891</name>
</gene>
<feature type="compositionally biased region" description="Acidic residues" evidence="1">
    <location>
        <begin position="126"/>
        <end position="144"/>
    </location>
</feature>
<sequence length="750" mass="81765">NESRATSDLLGFYRKSYENIDQTLSRFEATCQAEQQFAELVEYIRRYGHVLEKGPMSVNRSSKGKGHSQFFFPTFNFGGGDGHQDDSADGYTGGGMAASWAPSAPWAPTAAAPPAPDPWQAYYGNEYDDNDTDTDDDDGEDLDGSDFPGQIGQDDAVIQQYLYQNYVFHKKRWRRFTGRPTRFHRFGKGKGGKGSLIPFRGGGTFGQRGQGKGYHFEGKGRRNPTGRDGKVMKCLTKGCESEFHLIKDCPHRQGKGQGKGNFVTNGPRPVSAASAAVPRFGFNNTSATATAATTSSSAYGSGSVSFFATETPKNDNEQRASASVEGSHGFTGVVISPAQPKAIEDKAPEWFGPRPMAESMEPPTTGSALSSGEGPYFPMLPTMGTTKFGEITDVPSGPTFGIGHILGLSSIVAPKDEDGDRVTEPHTAGVPLPKTTIGTPAKTPPMVSEIFGIKKADEKQDPSSINVGGLIFSPVPAKMVTPPSASSGVQDSAASWDKVSSVPEQQVDLSSFDLDSESYFQPGGVDFSDDRGDFTGVVWTLGGNREETYLGHERTRLDGGEMGILVDPGAHGNLVGPDYCHQQWKIPIGTQEIYQEGDGSGNLDTYTAPIIPGYPIDRLQPHPERLDFMWEDFRGEMSRLGLTLNEMSQLYAECKRHVQNKSWNGFQHSLKVHGIYKECIPSKKWASIKEIFGDKKEKEVRFEVLPDASGYCGQIYRDVEELSEDSDPNSAYDFLKTAYEHSWLGAETPC</sequence>
<feature type="compositionally biased region" description="Basic and acidic residues" evidence="1">
    <location>
        <begin position="214"/>
        <end position="229"/>
    </location>
</feature>
<feature type="region of interest" description="Disordered" evidence="1">
    <location>
        <begin position="417"/>
        <end position="443"/>
    </location>
</feature>
<reference evidence="2" key="1">
    <citation type="submission" date="2023-10" db="EMBL/GenBank/DDBJ databases">
        <authorList>
            <person name="Chen Y."/>
            <person name="Shah S."/>
            <person name="Dougan E. K."/>
            <person name="Thang M."/>
            <person name="Chan C."/>
        </authorList>
    </citation>
    <scope>NUCLEOTIDE SEQUENCE [LARGE SCALE GENOMIC DNA]</scope>
</reference>
<accession>A0ABN9REU5</accession>
<feature type="region of interest" description="Disordered" evidence="1">
    <location>
        <begin position="196"/>
        <end position="229"/>
    </location>
</feature>
<name>A0ABN9REU5_9DINO</name>
<proteinExistence type="predicted"/>